<sequence length="169" mass="18595">MDRVTHAYDGPLTVFLIGLRVHKPWRWRIVQQAATAMPRMITELERNKAAAARGEEESLGYLGSRSTVHVMATTMIQYWRSTEDLYAYANAADHLHRPAWTEFYAVAKADPSAVTIWHETYSLADHGAESIYSGPKPFGLGSVAGVLPVGRRGESARQRMGSGLGAPPA</sequence>
<accession>A0ABS2CKR8</accession>
<proteinExistence type="predicted"/>
<dbReference type="EMBL" id="JAFDVD010000008">
    <property type="protein sequence ID" value="MBM6400487.1"/>
    <property type="molecule type" value="Genomic_DNA"/>
</dbReference>
<dbReference type="Pfam" id="PF13826">
    <property type="entry name" value="Monooxy_af470-like"/>
    <property type="match status" value="1"/>
</dbReference>
<dbReference type="RefSeq" id="WP_204130942.1">
    <property type="nucleotide sequence ID" value="NZ_JAFDVD010000008.1"/>
</dbReference>
<dbReference type="InterPro" id="IPR025444">
    <property type="entry name" value="Monooxy_af470"/>
</dbReference>
<evidence type="ECO:0000313" key="1">
    <source>
        <dbReference type="EMBL" id="MBM6400487.1"/>
    </source>
</evidence>
<comment type="caution">
    <text evidence="1">The sequence shown here is derived from an EMBL/GenBank/DDBJ whole genome shotgun (WGS) entry which is preliminary data.</text>
</comment>
<name>A0ABS2CKR8_9MICO</name>
<organism evidence="1 2">
    <name type="scientific">Phycicoccus sonneratiae</name>
    <dbReference type="NCBI Taxonomy" id="2807628"/>
    <lineage>
        <taxon>Bacteria</taxon>
        <taxon>Bacillati</taxon>
        <taxon>Actinomycetota</taxon>
        <taxon>Actinomycetes</taxon>
        <taxon>Micrococcales</taxon>
        <taxon>Intrasporangiaceae</taxon>
        <taxon>Phycicoccus</taxon>
    </lineage>
</organism>
<reference evidence="1" key="1">
    <citation type="submission" date="2021-02" db="EMBL/GenBank/DDBJ databases">
        <title>Phycicoccus sp. MQZ13P-5T, whole genome shotgun sequence.</title>
        <authorList>
            <person name="Tuo L."/>
        </authorList>
    </citation>
    <scope>NUCLEOTIDE SEQUENCE</scope>
    <source>
        <strain evidence="1">MQZ13P-5</strain>
    </source>
</reference>
<dbReference type="Proteomes" id="UP001430172">
    <property type="component" value="Unassembled WGS sequence"/>
</dbReference>
<evidence type="ECO:0000313" key="2">
    <source>
        <dbReference type="Proteomes" id="UP001430172"/>
    </source>
</evidence>
<protein>
    <submittedName>
        <fullName evidence="1">DUF4188 domain-containing protein</fullName>
    </submittedName>
</protein>
<keyword evidence="2" id="KW-1185">Reference proteome</keyword>
<gene>
    <name evidence="1" type="ORF">JQN70_08830</name>
</gene>